<evidence type="ECO:0000256" key="2">
    <source>
        <dbReference type="ARBA" id="ARBA00022741"/>
    </source>
</evidence>
<feature type="transmembrane region" description="Helical" evidence="4">
    <location>
        <begin position="82"/>
        <end position="102"/>
    </location>
</feature>
<keyword evidence="8" id="KW-1185">Reference proteome</keyword>
<feature type="transmembrane region" description="Helical" evidence="4">
    <location>
        <begin position="114"/>
        <end position="133"/>
    </location>
</feature>
<dbReference type="Gene3D" id="3.40.50.300">
    <property type="entry name" value="P-loop containing nucleotide triphosphate hydrolases"/>
    <property type="match status" value="1"/>
</dbReference>
<dbReference type="EMBL" id="CP036276">
    <property type="protein sequence ID" value="QDU42978.1"/>
    <property type="molecule type" value="Genomic_DNA"/>
</dbReference>
<dbReference type="SUPFAM" id="SSF52540">
    <property type="entry name" value="P-loop containing nucleoside triphosphate hydrolases"/>
    <property type="match status" value="1"/>
</dbReference>
<keyword evidence="3" id="KW-0067">ATP-binding</keyword>
<comment type="similarity">
    <text evidence="1">Belongs to the GSP E family.</text>
</comment>
<name>A0A517ZKI4_9PLAN</name>
<dbReference type="CDD" id="cd01129">
    <property type="entry name" value="PulE-GspE-like"/>
    <property type="match status" value="1"/>
</dbReference>
<dbReference type="PANTHER" id="PTHR30258:SF2">
    <property type="entry name" value="COMG OPERON PROTEIN 1"/>
    <property type="match status" value="1"/>
</dbReference>
<dbReference type="GO" id="GO:0005886">
    <property type="term" value="C:plasma membrane"/>
    <property type="evidence" value="ECO:0007669"/>
    <property type="project" value="TreeGrafter"/>
</dbReference>
<evidence type="ECO:0000313" key="7">
    <source>
        <dbReference type="EMBL" id="QDU42978.1"/>
    </source>
</evidence>
<feature type="chain" id="PRO_5021894346" evidence="5">
    <location>
        <begin position="24"/>
        <end position="613"/>
    </location>
</feature>
<dbReference type="Pfam" id="PF00437">
    <property type="entry name" value="T2SSE"/>
    <property type="match status" value="1"/>
</dbReference>
<evidence type="ECO:0000256" key="4">
    <source>
        <dbReference type="SAM" id="Phobius"/>
    </source>
</evidence>
<dbReference type="InterPro" id="IPR001482">
    <property type="entry name" value="T2SS/T4SS_dom"/>
</dbReference>
<dbReference type="Gene3D" id="3.30.450.90">
    <property type="match status" value="1"/>
</dbReference>
<feature type="signal peptide" evidence="5">
    <location>
        <begin position="1"/>
        <end position="23"/>
    </location>
</feature>
<dbReference type="GO" id="GO:0005524">
    <property type="term" value="F:ATP binding"/>
    <property type="evidence" value="ECO:0007669"/>
    <property type="project" value="UniProtKB-KW"/>
</dbReference>
<gene>
    <name evidence="7" type="primary">epsE_3</name>
    <name evidence="7" type="ORF">Mal52_14480</name>
</gene>
<dbReference type="GO" id="GO:0016887">
    <property type="term" value="F:ATP hydrolysis activity"/>
    <property type="evidence" value="ECO:0007669"/>
    <property type="project" value="TreeGrafter"/>
</dbReference>
<accession>A0A517ZKI4</accession>
<dbReference type="PANTHER" id="PTHR30258">
    <property type="entry name" value="TYPE II SECRETION SYSTEM PROTEIN GSPE-RELATED"/>
    <property type="match status" value="1"/>
</dbReference>
<evidence type="ECO:0000256" key="1">
    <source>
        <dbReference type="ARBA" id="ARBA00006611"/>
    </source>
</evidence>
<proteinExistence type="inferred from homology"/>
<keyword evidence="4" id="KW-0472">Membrane</keyword>
<dbReference type="KEGG" id="sdyn:Mal52_14480"/>
<feature type="domain" description="Bacterial type II secretion system protein E" evidence="6">
    <location>
        <begin position="429"/>
        <end position="443"/>
    </location>
</feature>
<keyword evidence="2" id="KW-0547">Nucleotide-binding</keyword>
<evidence type="ECO:0000259" key="6">
    <source>
        <dbReference type="PROSITE" id="PS00662"/>
    </source>
</evidence>
<evidence type="ECO:0000256" key="3">
    <source>
        <dbReference type="ARBA" id="ARBA00022840"/>
    </source>
</evidence>
<dbReference type="Proteomes" id="UP000319383">
    <property type="component" value="Chromosome"/>
</dbReference>
<evidence type="ECO:0000256" key="5">
    <source>
        <dbReference type="SAM" id="SignalP"/>
    </source>
</evidence>
<dbReference type="AlphaFoldDB" id="A0A517ZKI4"/>
<sequence length="613" mass="67649" precursor="true">MFKSLFVSCLICMGMWASLPAVAQAEPADSFIATAPIAPVIAQLPTTPTKLTGPTAYPVVPGRRFYRGNNPIRPEVGGYLNLLRLIPIVGLLVLWVWSTYWIDQDSRGLKLDAAQWNAIALLSGVAAFLLVLVLPHFGIGFLAMSLLYAVPLGLYIRERNGRVPENSKVMTPRHIEKVVRRQLGRLGIDMGNRNTREESIGPPIEFMGKSVSGLGGDEGRSRQVENSKGYLAAKELVYDAILRRSTDIHLEPMKDQVATRYRVDGVMYPAEPFDRAVGDAVINIFKVLGAMDITERRRPQDGSFSADLEGRQIDFRVATQGTQAGEKLSLRILDQANSVSQLAHLGLRKQVQKSLANIIHQPHGLLLSCGPTGAGKSTTLFAALNEIDSYQRNIITVEDPVEYRLENVSQIEINSKSGQNFATSLRSILRQDPDVLMVGEIRDGETAKIACQAANTGHMVFSTIHANDTFTALFRLLDLGVEPFVVSTSITAILGQRLVRKLCPDCKEAYKPSTELLKKANLAPGKIEAFYRPPTNPQYECPSCNGLGFRGRIGVFELLVITDRIRDMIRENPSMSAIKAEARKEGILYMQEEGLRLVVHGATSMQELLRVIK</sequence>
<keyword evidence="4" id="KW-0812">Transmembrane</keyword>
<evidence type="ECO:0000313" key="8">
    <source>
        <dbReference type="Proteomes" id="UP000319383"/>
    </source>
</evidence>
<reference evidence="7 8" key="1">
    <citation type="submission" date="2019-02" db="EMBL/GenBank/DDBJ databases">
        <title>Deep-cultivation of Planctomycetes and their phenomic and genomic characterization uncovers novel biology.</title>
        <authorList>
            <person name="Wiegand S."/>
            <person name="Jogler M."/>
            <person name="Boedeker C."/>
            <person name="Pinto D."/>
            <person name="Vollmers J."/>
            <person name="Rivas-Marin E."/>
            <person name="Kohn T."/>
            <person name="Peeters S.H."/>
            <person name="Heuer A."/>
            <person name="Rast P."/>
            <person name="Oberbeckmann S."/>
            <person name="Bunk B."/>
            <person name="Jeske O."/>
            <person name="Meyerdierks A."/>
            <person name="Storesund J.E."/>
            <person name="Kallscheuer N."/>
            <person name="Luecker S."/>
            <person name="Lage O.M."/>
            <person name="Pohl T."/>
            <person name="Merkel B.J."/>
            <person name="Hornburger P."/>
            <person name="Mueller R.-W."/>
            <person name="Bruemmer F."/>
            <person name="Labrenz M."/>
            <person name="Spormann A.M."/>
            <person name="Op den Camp H."/>
            <person name="Overmann J."/>
            <person name="Amann R."/>
            <person name="Jetten M.S.M."/>
            <person name="Mascher T."/>
            <person name="Medema M.H."/>
            <person name="Devos D.P."/>
            <person name="Kaster A.-K."/>
            <person name="Ovreas L."/>
            <person name="Rohde M."/>
            <person name="Galperin M.Y."/>
            <person name="Jogler C."/>
        </authorList>
    </citation>
    <scope>NUCLEOTIDE SEQUENCE [LARGE SCALE GENOMIC DNA]</scope>
    <source>
        <strain evidence="7 8">Mal52</strain>
    </source>
</reference>
<dbReference type="InterPro" id="IPR027417">
    <property type="entry name" value="P-loop_NTPase"/>
</dbReference>
<protein>
    <submittedName>
        <fullName evidence="7">Type II secretion system protein E</fullName>
    </submittedName>
</protein>
<keyword evidence="4" id="KW-1133">Transmembrane helix</keyword>
<dbReference type="PROSITE" id="PS00662">
    <property type="entry name" value="T2SP_E"/>
    <property type="match status" value="1"/>
</dbReference>
<dbReference type="RefSeq" id="WP_231962541.1">
    <property type="nucleotide sequence ID" value="NZ_CP036276.1"/>
</dbReference>
<keyword evidence="5" id="KW-0732">Signal</keyword>
<organism evidence="7 8">
    <name type="scientific">Symmachiella dynata</name>
    <dbReference type="NCBI Taxonomy" id="2527995"/>
    <lineage>
        <taxon>Bacteria</taxon>
        <taxon>Pseudomonadati</taxon>
        <taxon>Planctomycetota</taxon>
        <taxon>Planctomycetia</taxon>
        <taxon>Planctomycetales</taxon>
        <taxon>Planctomycetaceae</taxon>
        <taxon>Symmachiella</taxon>
    </lineage>
</organism>